<reference evidence="1 2" key="1">
    <citation type="submission" date="2016-01" db="EMBL/GenBank/DDBJ databases">
        <title>Genome sequence of Clostridium neopropionicum X4, DSM-3847.</title>
        <authorList>
            <person name="Poehlein A."/>
            <person name="Beck M.H."/>
            <person name="Bengelsdorf F.R."/>
            <person name="Daniel R."/>
            <person name="Duerre P."/>
        </authorList>
    </citation>
    <scope>NUCLEOTIDE SEQUENCE [LARGE SCALE GENOMIC DNA]</scope>
    <source>
        <strain evidence="1 2">DSM-3847</strain>
    </source>
</reference>
<name>A0A136WDN8_9FIRM</name>
<gene>
    <name evidence="1" type="ORF">CLNEO_20150</name>
</gene>
<sequence>MSLKETDLYEPIRNFLENQGFRVQAEVRHCDIAAVKDGQTLIVELKKNFCLKLVYQALERQSLTDQVFVAIPRPKRGQRERAWKDMLKLLKRLELGLITVALDSPLQMVDVILEPSDSMIRKNRKKQELLLSEIENRQMSENVGGMTRRKVMTAYRERAIELCCILEELGQISLQELRELGKDAKYAGILQRNVYQWFERVDKGAYCLAKAGREALVDLDFEKAVCFYRKKYRKEREK</sequence>
<comment type="caution">
    <text evidence="1">The sequence shown here is derived from an EMBL/GenBank/DDBJ whole genome shotgun (WGS) entry which is preliminary data.</text>
</comment>
<dbReference type="InterPro" id="IPR018679">
    <property type="entry name" value="DUF2161"/>
</dbReference>
<evidence type="ECO:0000313" key="2">
    <source>
        <dbReference type="Proteomes" id="UP000070539"/>
    </source>
</evidence>
<accession>A0A136WDN8</accession>
<dbReference type="STRING" id="36847.CLNEO_20150"/>
<dbReference type="Pfam" id="PF09929">
    <property type="entry name" value="DUF2161"/>
    <property type="match status" value="1"/>
</dbReference>
<dbReference type="AlphaFoldDB" id="A0A136WDN8"/>
<organism evidence="1 2">
    <name type="scientific">Anaerotignum neopropionicum</name>
    <dbReference type="NCBI Taxonomy" id="36847"/>
    <lineage>
        <taxon>Bacteria</taxon>
        <taxon>Bacillati</taxon>
        <taxon>Bacillota</taxon>
        <taxon>Clostridia</taxon>
        <taxon>Lachnospirales</taxon>
        <taxon>Anaerotignaceae</taxon>
        <taxon>Anaerotignum</taxon>
    </lineage>
</organism>
<dbReference type="EMBL" id="LRVM01000006">
    <property type="protein sequence ID" value="KXL52606.1"/>
    <property type="molecule type" value="Genomic_DNA"/>
</dbReference>
<dbReference type="Proteomes" id="UP000070539">
    <property type="component" value="Unassembled WGS sequence"/>
</dbReference>
<proteinExistence type="predicted"/>
<evidence type="ECO:0000313" key="1">
    <source>
        <dbReference type="EMBL" id="KXL52606.1"/>
    </source>
</evidence>
<dbReference type="RefSeq" id="WP_066088324.1">
    <property type="nucleotide sequence ID" value="NZ_LRVM01000006.1"/>
</dbReference>
<dbReference type="OrthoDB" id="9795163at2"/>
<keyword evidence="2" id="KW-1185">Reference proteome</keyword>
<protein>
    <submittedName>
        <fullName evidence="1">Uncharacterized protein</fullName>
    </submittedName>
</protein>